<proteinExistence type="predicted"/>
<dbReference type="PANTHER" id="PTHR43791">
    <property type="entry name" value="PERMEASE-RELATED"/>
    <property type="match status" value="1"/>
</dbReference>
<dbReference type="GO" id="GO:0022857">
    <property type="term" value="F:transmembrane transporter activity"/>
    <property type="evidence" value="ECO:0007669"/>
    <property type="project" value="InterPro"/>
</dbReference>
<gene>
    <name evidence="8" type="ORF">AC631_05597</name>
</gene>
<dbReference type="RefSeq" id="XP_015464747.1">
    <property type="nucleotide sequence ID" value="XM_015614426.1"/>
</dbReference>
<feature type="transmembrane region" description="Helical" evidence="6">
    <location>
        <begin position="361"/>
        <end position="382"/>
    </location>
</feature>
<feature type="transmembrane region" description="Helical" evidence="6">
    <location>
        <begin position="222"/>
        <end position="247"/>
    </location>
</feature>
<dbReference type="Proteomes" id="UP000054251">
    <property type="component" value="Unassembled WGS sequence"/>
</dbReference>
<protein>
    <recommendedName>
        <fullName evidence="7">Major facilitator superfamily (MFS) profile domain-containing protein</fullName>
    </recommendedName>
</protein>
<dbReference type="InterPro" id="IPR011701">
    <property type="entry name" value="MFS"/>
</dbReference>
<reference evidence="8 9" key="1">
    <citation type="submission" date="2015-11" db="EMBL/GenBank/DDBJ databases">
        <title>The genome of Debaryomyces fabryi.</title>
        <authorList>
            <person name="Tafer H."/>
            <person name="Lopandic K."/>
        </authorList>
    </citation>
    <scope>NUCLEOTIDE SEQUENCE [LARGE SCALE GENOMIC DNA]</scope>
    <source>
        <strain evidence="8 9">CBS 789</strain>
    </source>
</reference>
<dbReference type="OrthoDB" id="4003530at2759"/>
<sequence>MKSVFKSKEKRDAASSHIEFIPNEATSDDYDTDHSFHHACNELITWTPEEEKKVVFKIDCYLLITIFWMYLLSYMDRTNVGNAYAAGMKDDLKMDSSQYSIALVVFFVFYVIFEIPASYLLIKIGPKLFLPTIMLLWGVISCCYSAVQNNGQVVALRCLVGLFEAGFAPGILLILSSWYKKAEQSKRFAAYISAAILSGAFGGIIAGLITEYLEDAKGIAGWRWLFIIEGSGTIFISLIAFFTLLPLPQHMKPGKRFSEREIQIALERLRKDNVVNDDGDNVSAWQAIWLNCKSLRVLLLIVGYMVIVGSSTLSYFYPTLNEGLGYTGFMIQYMTIPIYGSAFVLNLFVSFFSDRFIQWRGLYLTILLLAAGIFSIVVVTHHEYKTRYAMLCLMASALWAANALALSYAATTLSDKDSKTRSVGLSLINAIGNLAQIYGSYLFPSKDSPKYTMGFGVITGMCFLGGITYGLLAVINYLKIKKQKSTSFQETASEPDIVK</sequence>
<evidence type="ECO:0000256" key="3">
    <source>
        <dbReference type="ARBA" id="ARBA00022692"/>
    </source>
</evidence>
<evidence type="ECO:0000313" key="8">
    <source>
        <dbReference type="EMBL" id="KRZ98644.1"/>
    </source>
</evidence>
<dbReference type="PANTHER" id="PTHR43791:SF38">
    <property type="entry name" value="MAJOR FACILITATOR SUPERFAMILY (MFS) PROFILE DOMAIN-CONTAINING PROTEIN"/>
    <property type="match status" value="1"/>
</dbReference>
<feature type="transmembrane region" description="Helical" evidence="6">
    <location>
        <begin position="423"/>
        <end position="443"/>
    </location>
</feature>
<feature type="transmembrane region" description="Helical" evidence="6">
    <location>
        <begin position="388"/>
        <end position="411"/>
    </location>
</feature>
<evidence type="ECO:0000256" key="5">
    <source>
        <dbReference type="ARBA" id="ARBA00023136"/>
    </source>
</evidence>
<keyword evidence="4 6" id="KW-1133">Transmembrane helix</keyword>
<organism evidence="8 9">
    <name type="scientific">Debaryomyces fabryi</name>
    <dbReference type="NCBI Taxonomy" id="58627"/>
    <lineage>
        <taxon>Eukaryota</taxon>
        <taxon>Fungi</taxon>
        <taxon>Dikarya</taxon>
        <taxon>Ascomycota</taxon>
        <taxon>Saccharomycotina</taxon>
        <taxon>Pichiomycetes</taxon>
        <taxon>Debaryomycetaceae</taxon>
        <taxon>Debaryomyces</taxon>
    </lineage>
</organism>
<evidence type="ECO:0000313" key="9">
    <source>
        <dbReference type="Proteomes" id="UP000054251"/>
    </source>
</evidence>
<keyword evidence="9" id="KW-1185">Reference proteome</keyword>
<comment type="caution">
    <text evidence="8">The sequence shown here is derived from an EMBL/GenBank/DDBJ whole genome shotgun (WGS) entry which is preliminary data.</text>
</comment>
<feature type="transmembrane region" description="Helical" evidence="6">
    <location>
        <begin position="297"/>
        <end position="317"/>
    </location>
</feature>
<feature type="transmembrane region" description="Helical" evidence="6">
    <location>
        <begin position="54"/>
        <end position="72"/>
    </location>
</feature>
<dbReference type="GeneID" id="26842606"/>
<dbReference type="PROSITE" id="PS50850">
    <property type="entry name" value="MFS"/>
    <property type="match status" value="1"/>
</dbReference>
<feature type="transmembrane region" description="Helical" evidence="6">
    <location>
        <begin position="153"/>
        <end position="176"/>
    </location>
</feature>
<dbReference type="Gene3D" id="1.20.1250.20">
    <property type="entry name" value="MFS general substrate transporter like domains"/>
    <property type="match status" value="2"/>
</dbReference>
<dbReference type="SUPFAM" id="SSF103473">
    <property type="entry name" value="MFS general substrate transporter"/>
    <property type="match status" value="1"/>
</dbReference>
<comment type="subcellular location">
    <subcellularLocation>
        <location evidence="1">Membrane</location>
        <topology evidence="1">Multi-pass membrane protein</topology>
    </subcellularLocation>
</comment>
<keyword evidence="5 6" id="KW-0472">Membrane</keyword>
<dbReference type="FunFam" id="1.20.1250.20:FF:000057">
    <property type="entry name" value="MFS general substrate transporter"/>
    <property type="match status" value="1"/>
</dbReference>
<accession>A0A0V1PR57</accession>
<evidence type="ECO:0000256" key="6">
    <source>
        <dbReference type="SAM" id="Phobius"/>
    </source>
</evidence>
<dbReference type="EMBL" id="LMYN01000235">
    <property type="protein sequence ID" value="KRZ98644.1"/>
    <property type="molecule type" value="Genomic_DNA"/>
</dbReference>
<keyword evidence="3 6" id="KW-0812">Transmembrane</keyword>
<evidence type="ECO:0000256" key="1">
    <source>
        <dbReference type="ARBA" id="ARBA00004141"/>
    </source>
</evidence>
<dbReference type="InterPro" id="IPR020846">
    <property type="entry name" value="MFS_dom"/>
</dbReference>
<feature type="transmembrane region" description="Helical" evidence="6">
    <location>
        <begin position="455"/>
        <end position="478"/>
    </location>
</feature>
<dbReference type="GO" id="GO:0016020">
    <property type="term" value="C:membrane"/>
    <property type="evidence" value="ECO:0007669"/>
    <property type="project" value="UniProtKB-SubCell"/>
</dbReference>
<dbReference type="AlphaFoldDB" id="A0A0V1PR57"/>
<keyword evidence="2" id="KW-0813">Transport</keyword>
<feature type="domain" description="Major facilitator superfamily (MFS) profile" evidence="7">
    <location>
        <begin position="62"/>
        <end position="484"/>
    </location>
</feature>
<dbReference type="InterPro" id="IPR036259">
    <property type="entry name" value="MFS_trans_sf"/>
</dbReference>
<evidence type="ECO:0000256" key="4">
    <source>
        <dbReference type="ARBA" id="ARBA00022989"/>
    </source>
</evidence>
<name>A0A0V1PR57_9ASCO</name>
<feature type="transmembrane region" description="Helical" evidence="6">
    <location>
        <begin position="128"/>
        <end position="147"/>
    </location>
</feature>
<evidence type="ECO:0000259" key="7">
    <source>
        <dbReference type="PROSITE" id="PS50850"/>
    </source>
</evidence>
<evidence type="ECO:0000256" key="2">
    <source>
        <dbReference type="ARBA" id="ARBA00022448"/>
    </source>
</evidence>
<feature type="transmembrane region" description="Helical" evidence="6">
    <location>
        <begin position="188"/>
        <end position="210"/>
    </location>
</feature>
<feature type="transmembrane region" description="Helical" evidence="6">
    <location>
        <begin position="99"/>
        <end position="121"/>
    </location>
</feature>
<dbReference type="Pfam" id="PF07690">
    <property type="entry name" value="MFS_1"/>
    <property type="match status" value="1"/>
</dbReference>
<feature type="transmembrane region" description="Helical" evidence="6">
    <location>
        <begin position="329"/>
        <end position="349"/>
    </location>
</feature>